<proteinExistence type="predicted"/>
<evidence type="ECO:0000256" key="1">
    <source>
        <dbReference type="SAM" id="SignalP"/>
    </source>
</evidence>
<evidence type="ECO:0000313" key="5">
    <source>
        <dbReference type="Proteomes" id="UP001597301"/>
    </source>
</evidence>
<dbReference type="Proteomes" id="UP001597301">
    <property type="component" value="Unassembled WGS sequence"/>
</dbReference>
<dbReference type="Gene3D" id="3.30.70.1740">
    <property type="entry name" value="Bypass-of-forespore C, C-terminal domain"/>
    <property type="match status" value="1"/>
</dbReference>
<accession>A0ABW4KBH9</accession>
<dbReference type="InterPro" id="IPR015071">
    <property type="entry name" value="BOFC_N"/>
</dbReference>
<dbReference type="Gene3D" id="3.10.20.420">
    <property type="entry name" value="Bypass-of-forespore C, N-terminal domain"/>
    <property type="match status" value="1"/>
</dbReference>
<evidence type="ECO:0000313" key="4">
    <source>
        <dbReference type="EMBL" id="MFD1705560.1"/>
    </source>
</evidence>
<reference evidence="5" key="1">
    <citation type="journal article" date="2019" name="Int. J. Syst. Evol. Microbiol.">
        <title>The Global Catalogue of Microorganisms (GCM) 10K type strain sequencing project: providing services to taxonomists for standard genome sequencing and annotation.</title>
        <authorList>
            <consortium name="The Broad Institute Genomics Platform"/>
            <consortium name="The Broad Institute Genome Sequencing Center for Infectious Disease"/>
            <person name="Wu L."/>
            <person name="Ma J."/>
        </authorList>
    </citation>
    <scope>NUCLEOTIDE SEQUENCE [LARGE SCALE GENOMIC DNA]</scope>
    <source>
        <strain evidence="5">CGMCC 1.12295</strain>
    </source>
</reference>
<dbReference type="RefSeq" id="WP_380772073.1">
    <property type="nucleotide sequence ID" value="NZ_JBHUEO010000004.1"/>
</dbReference>
<feature type="signal peptide" evidence="1">
    <location>
        <begin position="1"/>
        <end position="24"/>
    </location>
</feature>
<sequence>MKAVLVIFLMSASLFMNNVGQLSAEVQASDRESVKSEQPLELTVHLKRVYLDGAMSEEVVNETVFALEDFWAKYESWQLVDMDEKRLVFEKNINDVSPLLKANGYIGISEDGTLSIFNGKPEQSDVIRSFFQIDVKKMESSQHLRLIQGIPVHTKEEFTKVVESMKRYSVD</sequence>
<dbReference type="Pfam" id="PF08977">
    <property type="entry name" value="BOFC_N"/>
    <property type="match status" value="1"/>
</dbReference>
<dbReference type="InterPro" id="IPR015050">
    <property type="entry name" value="BofC_C"/>
</dbReference>
<feature type="domain" description="Bypass of forespore C C-terminal" evidence="2">
    <location>
        <begin position="94"/>
        <end position="166"/>
    </location>
</feature>
<keyword evidence="5" id="KW-1185">Reference proteome</keyword>
<organism evidence="4 5">
    <name type="scientific">Siminovitchia sediminis</name>
    <dbReference type="NCBI Taxonomy" id="1274353"/>
    <lineage>
        <taxon>Bacteria</taxon>
        <taxon>Bacillati</taxon>
        <taxon>Bacillota</taxon>
        <taxon>Bacilli</taxon>
        <taxon>Bacillales</taxon>
        <taxon>Bacillaceae</taxon>
        <taxon>Siminovitchia</taxon>
    </lineage>
</organism>
<evidence type="ECO:0000259" key="2">
    <source>
        <dbReference type="Pfam" id="PF08955"/>
    </source>
</evidence>
<dbReference type="Pfam" id="PF08955">
    <property type="entry name" value="BofC_C"/>
    <property type="match status" value="1"/>
</dbReference>
<dbReference type="EMBL" id="JBHUEO010000004">
    <property type="protein sequence ID" value="MFD1705560.1"/>
    <property type="molecule type" value="Genomic_DNA"/>
</dbReference>
<dbReference type="InterPro" id="IPR038117">
    <property type="entry name" value="BofC_C_sf"/>
</dbReference>
<dbReference type="InterPro" id="IPR038118">
    <property type="entry name" value="BOFC_N_sf"/>
</dbReference>
<keyword evidence="1" id="KW-0732">Signal</keyword>
<feature type="domain" description="Bypass-of-forespore C N-terminal" evidence="3">
    <location>
        <begin position="43"/>
        <end position="91"/>
    </location>
</feature>
<gene>
    <name evidence="4" type="ORF">ACFSCZ_02190</name>
</gene>
<protein>
    <submittedName>
        <fullName evidence="4">BofC C-terminal domain-containing protein</fullName>
    </submittedName>
</protein>
<name>A0ABW4KBH9_9BACI</name>
<feature type="chain" id="PRO_5046126076" evidence="1">
    <location>
        <begin position="25"/>
        <end position="171"/>
    </location>
</feature>
<comment type="caution">
    <text evidence="4">The sequence shown here is derived from an EMBL/GenBank/DDBJ whole genome shotgun (WGS) entry which is preliminary data.</text>
</comment>
<evidence type="ECO:0000259" key="3">
    <source>
        <dbReference type="Pfam" id="PF08977"/>
    </source>
</evidence>